<dbReference type="Proteomes" id="UP000033187">
    <property type="component" value="Chromosome 1"/>
</dbReference>
<dbReference type="InterPro" id="IPR006641">
    <property type="entry name" value="YqgF/RNaseH-like_dom"/>
</dbReference>
<comment type="subcellular location">
    <subcellularLocation>
        <location evidence="5">Cytoplasm</location>
    </subcellularLocation>
</comment>
<evidence type="ECO:0000256" key="1">
    <source>
        <dbReference type="ARBA" id="ARBA00022490"/>
    </source>
</evidence>
<dbReference type="NCBIfam" id="TIGR00250">
    <property type="entry name" value="RNAse_H_YqgF"/>
    <property type="match status" value="1"/>
</dbReference>
<proteinExistence type="inferred from homology"/>
<evidence type="ECO:0000256" key="2">
    <source>
        <dbReference type="ARBA" id="ARBA00022517"/>
    </source>
</evidence>
<evidence type="ECO:0000259" key="7">
    <source>
        <dbReference type="SMART" id="SM00732"/>
    </source>
</evidence>
<keyword evidence="9" id="KW-1185">Reference proteome</keyword>
<name>A0A0D6JB64_9HYPH</name>
<dbReference type="InterPro" id="IPR037027">
    <property type="entry name" value="YqgF/RNaseH-like_dom_sf"/>
</dbReference>
<dbReference type="HAMAP" id="MF_00651">
    <property type="entry name" value="Nuclease_YqgF"/>
    <property type="match status" value="1"/>
</dbReference>
<dbReference type="EC" id="3.1.-.-" evidence="5"/>
<dbReference type="EMBL" id="LN829119">
    <property type="protein sequence ID" value="CPR15443.1"/>
    <property type="molecule type" value="Genomic_DNA"/>
</dbReference>
<keyword evidence="2 5" id="KW-0690">Ribosome biogenesis</keyword>
<dbReference type="KEGG" id="fil:BN1229_v1_0357"/>
<evidence type="ECO:0000313" key="8">
    <source>
        <dbReference type="EMBL" id="CPR15443.1"/>
    </source>
</evidence>
<evidence type="ECO:0000313" key="9">
    <source>
        <dbReference type="Proteomes" id="UP000033187"/>
    </source>
</evidence>
<evidence type="ECO:0000256" key="4">
    <source>
        <dbReference type="ARBA" id="ARBA00022801"/>
    </source>
</evidence>
<gene>
    <name evidence="8" type="ORF">YBN1229_v1_0361</name>
</gene>
<keyword evidence="1 5" id="KW-0963">Cytoplasm</keyword>
<dbReference type="PANTHER" id="PTHR33317:SF4">
    <property type="entry name" value="POLYNUCLEOTIDYL TRANSFERASE, RIBONUCLEASE H-LIKE SUPERFAMILY PROTEIN"/>
    <property type="match status" value="1"/>
</dbReference>
<feature type="domain" description="YqgF/RNase H-like" evidence="7">
    <location>
        <begin position="32"/>
        <end position="132"/>
    </location>
</feature>
<keyword evidence="3 5" id="KW-0540">Nuclease</keyword>
<dbReference type="GO" id="GO:0016788">
    <property type="term" value="F:hydrolase activity, acting on ester bonds"/>
    <property type="evidence" value="ECO:0007669"/>
    <property type="project" value="UniProtKB-UniRule"/>
</dbReference>
<accession>A0A0D6JB64</accession>
<evidence type="ECO:0000256" key="6">
    <source>
        <dbReference type="SAM" id="MobiDB-lite"/>
    </source>
</evidence>
<dbReference type="GO" id="GO:0004518">
    <property type="term" value="F:nuclease activity"/>
    <property type="evidence" value="ECO:0007669"/>
    <property type="project" value="UniProtKB-KW"/>
</dbReference>
<dbReference type="GO" id="GO:0005829">
    <property type="term" value="C:cytosol"/>
    <property type="evidence" value="ECO:0007669"/>
    <property type="project" value="TreeGrafter"/>
</dbReference>
<dbReference type="GO" id="GO:0000967">
    <property type="term" value="P:rRNA 5'-end processing"/>
    <property type="evidence" value="ECO:0007669"/>
    <property type="project" value="UniProtKB-UniRule"/>
</dbReference>
<dbReference type="KEGG" id="fiy:BN1229_v1_0361"/>
<feature type="region of interest" description="Disordered" evidence="6">
    <location>
        <begin position="1"/>
        <end position="22"/>
    </location>
</feature>
<protein>
    <recommendedName>
        <fullName evidence="5">Putative pre-16S rRNA nuclease</fullName>
        <ecNumber evidence="5">3.1.-.-</ecNumber>
    </recommendedName>
</protein>
<sequence length="167" mass="18053">MPDPVEMPATSPDRGATLDDPDRFKSLLPATARLIGIDAGTKTLGLALSDLTRMIASPLETIRRTKFKQDAARLLALINEHKVAGLVLGLPANLDGSEGPRAQSTRQLAKNLNALSPLPILLWDERLTTAAAERMLIGADTSRKRRAEVIDKLAATLILQGALDRMR</sequence>
<reference evidence="9" key="1">
    <citation type="submission" date="2015-02" db="EMBL/GenBank/DDBJ databases">
        <authorList>
            <person name="Chooi Y.-H."/>
        </authorList>
    </citation>
    <scope>NUCLEOTIDE SEQUENCE [LARGE SCALE GENOMIC DNA]</scope>
    <source>
        <strain evidence="9">strain Y</strain>
    </source>
</reference>
<comment type="function">
    <text evidence="5">Could be a nuclease involved in processing of the 5'-end of pre-16S rRNA.</text>
</comment>
<dbReference type="InterPro" id="IPR012337">
    <property type="entry name" value="RNaseH-like_sf"/>
</dbReference>
<organism evidence="8 9">
    <name type="scientific">Candidatus Filomicrobium marinum</name>
    <dbReference type="NCBI Taxonomy" id="1608628"/>
    <lineage>
        <taxon>Bacteria</taxon>
        <taxon>Pseudomonadati</taxon>
        <taxon>Pseudomonadota</taxon>
        <taxon>Alphaproteobacteria</taxon>
        <taxon>Hyphomicrobiales</taxon>
        <taxon>Hyphomicrobiaceae</taxon>
        <taxon>Filomicrobium</taxon>
    </lineage>
</organism>
<evidence type="ECO:0000256" key="5">
    <source>
        <dbReference type="HAMAP-Rule" id="MF_00651"/>
    </source>
</evidence>
<dbReference type="PANTHER" id="PTHR33317">
    <property type="entry name" value="POLYNUCLEOTIDYL TRANSFERASE, RIBONUCLEASE H-LIKE SUPERFAMILY PROTEIN"/>
    <property type="match status" value="1"/>
</dbReference>
<dbReference type="Gene3D" id="3.30.420.140">
    <property type="entry name" value="YqgF/RNase H-like domain"/>
    <property type="match status" value="1"/>
</dbReference>
<comment type="similarity">
    <text evidence="5">Belongs to the YqgF HJR family.</text>
</comment>
<dbReference type="AlphaFoldDB" id="A0A0D6JB64"/>
<keyword evidence="4 5" id="KW-0378">Hydrolase</keyword>
<evidence type="ECO:0000256" key="3">
    <source>
        <dbReference type="ARBA" id="ARBA00022722"/>
    </source>
</evidence>
<dbReference type="SMART" id="SM00732">
    <property type="entry name" value="YqgFc"/>
    <property type="match status" value="1"/>
</dbReference>
<dbReference type="InterPro" id="IPR005227">
    <property type="entry name" value="YqgF"/>
</dbReference>
<dbReference type="Pfam" id="PF03652">
    <property type="entry name" value="RuvX"/>
    <property type="match status" value="1"/>
</dbReference>
<dbReference type="CDD" id="cd16964">
    <property type="entry name" value="YqgF"/>
    <property type="match status" value="1"/>
</dbReference>
<dbReference type="SUPFAM" id="SSF53098">
    <property type="entry name" value="Ribonuclease H-like"/>
    <property type="match status" value="1"/>
</dbReference>